<keyword evidence="4" id="KW-0804">Transcription</keyword>
<dbReference type="GO" id="GO:0005634">
    <property type="term" value="C:nucleus"/>
    <property type="evidence" value="ECO:0007669"/>
    <property type="project" value="UniProtKB-SubCell"/>
</dbReference>
<dbReference type="GO" id="GO:0045944">
    <property type="term" value="P:positive regulation of transcription by RNA polymerase II"/>
    <property type="evidence" value="ECO:0007669"/>
    <property type="project" value="TreeGrafter"/>
</dbReference>
<feature type="domain" description="Zn(2)-C6 fungal-type" evidence="7">
    <location>
        <begin position="38"/>
        <end position="66"/>
    </location>
</feature>
<evidence type="ECO:0000256" key="6">
    <source>
        <dbReference type="SAM" id="MobiDB-lite"/>
    </source>
</evidence>
<protein>
    <recommendedName>
        <fullName evidence="7">Zn(2)-C6 fungal-type domain-containing protein</fullName>
    </recommendedName>
</protein>
<dbReference type="PROSITE" id="PS50048">
    <property type="entry name" value="ZN2_CY6_FUNGAL_2"/>
    <property type="match status" value="1"/>
</dbReference>
<dbReference type="InterPro" id="IPR001138">
    <property type="entry name" value="Zn2Cys6_DnaBD"/>
</dbReference>
<dbReference type="GO" id="GO:0008270">
    <property type="term" value="F:zinc ion binding"/>
    <property type="evidence" value="ECO:0007669"/>
    <property type="project" value="InterPro"/>
</dbReference>
<dbReference type="Pfam" id="PF00172">
    <property type="entry name" value="Zn_clus"/>
    <property type="match status" value="1"/>
</dbReference>
<organism evidence="8 9">
    <name type="scientific">Aspergillus nanangensis</name>
    <dbReference type="NCBI Taxonomy" id="2582783"/>
    <lineage>
        <taxon>Eukaryota</taxon>
        <taxon>Fungi</taxon>
        <taxon>Dikarya</taxon>
        <taxon>Ascomycota</taxon>
        <taxon>Pezizomycotina</taxon>
        <taxon>Eurotiomycetes</taxon>
        <taxon>Eurotiomycetidae</taxon>
        <taxon>Eurotiales</taxon>
        <taxon>Aspergillaceae</taxon>
        <taxon>Aspergillus</taxon>
        <taxon>Aspergillus subgen. Circumdati</taxon>
    </lineage>
</organism>
<feature type="region of interest" description="Disordered" evidence="6">
    <location>
        <begin position="16"/>
        <end position="37"/>
    </location>
</feature>
<reference evidence="8" key="2">
    <citation type="submission" date="2020-02" db="EMBL/GenBank/DDBJ databases">
        <authorList>
            <person name="Gilchrist C.L.M."/>
            <person name="Chooi Y.-H."/>
        </authorList>
    </citation>
    <scope>NUCLEOTIDE SEQUENCE</scope>
    <source>
        <strain evidence="8">MST-FP2251</strain>
    </source>
</reference>
<accession>A0AAD4CVJ1</accession>
<dbReference type="Gene3D" id="4.10.240.10">
    <property type="entry name" value="Zn(2)-C6 fungal-type DNA-binding domain"/>
    <property type="match status" value="1"/>
</dbReference>
<evidence type="ECO:0000256" key="3">
    <source>
        <dbReference type="ARBA" id="ARBA00023125"/>
    </source>
</evidence>
<dbReference type="InterPro" id="IPR036864">
    <property type="entry name" value="Zn2-C6_fun-type_DNA-bd_sf"/>
</dbReference>
<keyword evidence="2" id="KW-0805">Transcription regulation</keyword>
<evidence type="ECO:0000259" key="7">
    <source>
        <dbReference type="PROSITE" id="PS50048"/>
    </source>
</evidence>
<feature type="compositionally biased region" description="Polar residues" evidence="6">
    <location>
        <begin position="16"/>
        <end position="26"/>
    </location>
</feature>
<dbReference type="CDD" id="cd00067">
    <property type="entry name" value="GAL4"/>
    <property type="match status" value="1"/>
</dbReference>
<dbReference type="PANTHER" id="PTHR37534:SF11">
    <property type="entry name" value="ZN(II)2CYS6 TRANSCRIPTION FACTOR (EUROFUNG)"/>
    <property type="match status" value="1"/>
</dbReference>
<dbReference type="GO" id="GO:0000981">
    <property type="term" value="F:DNA-binding transcription factor activity, RNA polymerase II-specific"/>
    <property type="evidence" value="ECO:0007669"/>
    <property type="project" value="InterPro"/>
</dbReference>
<dbReference type="EMBL" id="VCAU01000008">
    <property type="protein sequence ID" value="KAF9893331.1"/>
    <property type="molecule type" value="Genomic_DNA"/>
</dbReference>
<keyword evidence="3" id="KW-0238">DNA-binding</keyword>
<dbReference type="PANTHER" id="PTHR37534">
    <property type="entry name" value="TRANSCRIPTIONAL ACTIVATOR PROTEIN UGA3"/>
    <property type="match status" value="1"/>
</dbReference>
<keyword evidence="9" id="KW-1185">Reference proteome</keyword>
<dbReference type="GO" id="GO:0000976">
    <property type="term" value="F:transcription cis-regulatory region binding"/>
    <property type="evidence" value="ECO:0007669"/>
    <property type="project" value="TreeGrafter"/>
</dbReference>
<evidence type="ECO:0000256" key="2">
    <source>
        <dbReference type="ARBA" id="ARBA00023015"/>
    </source>
</evidence>
<evidence type="ECO:0000256" key="1">
    <source>
        <dbReference type="ARBA" id="ARBA00004123"/>
    </source>
</evidence>
<comment type="caution">
    <text evidence="8">The sequence shown here is derived from an EMBL/GenBank/DDBJ whole genome shotgun (WGS) entry which is preliminary data.</text>
</comment>
<evidence type="ECO:0000256" key="4">
    <source>
        <dbReference type="ARBA" id="ARBA00023163"/>
    </source>
</evidence>
<keyword evidence="5" id="KW-0539">Nucleus</keyword>
<dbReference type="SUPFAM" id="SSF57701">
    <property type="entry name" value="Zn2/Cys6 DNA-binding domain"/>
    <property type="match status" value="1"/>
</dbReference>
<name>A0AAD4CVJ1_ASPNN</name>
<dbReference type="Proteomes" id="UP001194746">
    <property type="component" value="Unassembled WGS sequence"/>
</dbReference>
<dbReference type="SMART" id="SM00066">
    <property type="entry name" value="GAL4"/>
    <property type="match status" value="1"/>
</dbReference>
<gene>
    <name evidence="8" type="ORF">FE257_011763</name>
</gene>
<dbReference type="AlphaFoldDB" id="A0AAD4CVJ1"/>
<evidence type="ECO:0000313" key="8">
    <source>
        <dbReference type="EMBL" id="KAF9893331.1"/>
    </source>
</evidence>
<evidence type="ECO:0000256" key="5">
    <source>
        <dbReference type="ARBA" id="ARBA00023242"/>
    </source>
</evidence>
<reference evidence="8" key="1">
    <citation type="journal article" date="2019" name="Beilstein J. Org. Chem.">
        <title>Nanangenines: drimane sesquiterpenoids as the dominant metabolite cohort of a novel Australian fungus, Aspergillus nanangensis.</title>
        <authorList>
            <person name="Lacey H.J."/>
            <person name="Gilchrist C.L.M."/>
            <person name="Crombie A."/>
            <person name="Kalaitzis J.A."/>
            <person name="Vuong D."/>
            <person name="Rutledge P.J."/>
            <person name="Turner P."/>
            <person name="Pitt J.I."/>
            <person name="Lacey E."/>
            <person name="Chooi Y.H."/>
            <person name="Piggott A.M."/>
        </authorList>
    </citation>
    <scope>NUCLEOTIDE SEQUENCE</scope>
    <source>
        <strain evidence="8">MST-FP2251</strain>
    </source>
</reference>
<proteinExistence type="predicted"/>
<dbReference type="InterPro" id="IPR021858">
    <property type="entry name" value="Fun_TF"/>
</dbReference>
<dbReference type="PROSITE" id="PS00463">
    <property type="entry name" value="ZN2_CY6_FUNGAL_1"/>
    <property type="match status" value="1"/>
</dbReference>
<dbReference type="Pfam" id="PF11951">
    <property type="entry name" value="Fungal_trans_2"/>
    <property type="match status" value="1"/>
</dbReference>
<sequence>MPPYRVRFAPQQIYQSPVSQEVTTSHPAKPSRTRTRSGCRRCRERRVKCDETFPVCRACSRRGDVCQPALPASQWQPEVWCVVTVTPGLDPSRKLLPHPEVNSRLLRYWFECMCQIMTIDPESNPMSFPILQHLSASKSLVYIIQCISAAHEKYFQPTQMTVSLEERSKALRVLRGELRSDKLHPGLGFLVVLILGMSSSWITTEPDDFGREHLMAAHIAVDMALKCPKAADDELVHLATGFFVYWDMACSFCLDPDDHPPPYRPRLENYVKMASSRFHTIVSHSIDLYYLLGKVGRYCRTVADGFQRDLVQEMCFEAELNTYMSIEQDPSACQLTEAFRLHGLVMLYRLCGRPGHHAVEIDHVAEGGTFSVRSLALRILDLLFQIPLSSPYVNLHTIPLISAGAELGAEDADLRERVIQQLRAIYSTNRIPPTLSVIELLQELWNVQDCGFTMTWLELMLIKKWRLRIG</sequence>
<evidence type="ECO:0000313" key="9">
    <source>
        <dbReference type="Proteomes" id="UP001194746"/>
    </source>
</evidence>
<comment type="subcellular location">
    <subcellularLocation>
        <location evidence="1">Nucleus</location>
    </subcellularLocation>
</comment>